<evidence type="ECO:0000313" key="2">
    <source>
        <dbReference type="Proteomes" id="UP000054559"/>
    </source>
</evidence>
<gene>
    <name evidence="1" type="ORF">CISG_10128</name>
</gene>
<dbReference type="AlphaFoldDB" id="A0A0J8QMN4"/>
<organism evidence="1 2">
    <name type="scientific">Coccidioides immitis RMSCC 3703</name>
    <dbReference type="NCBI Taxonomy" id="454286"/>
    <lineage>
        <taxon>Eukaryota</taxon>
        <taxon>Fungi</taxon>
        <taxon>Dikarya</taxon>
        <taxon>Ascomycota</taxon>
        <taxon>Pezizomycotina</taxon>
        <taxon>Eurotiomycetes</taxon>
        <taxon>Eurotiomycetidae</taxon>
        <taxon>Onygenales</taxon>
        <taxon>Onygenaceae</taxon>
        <taxon>Coccidioides</taxon>
    </lineage>
</organism>
<name>A0A0J8QMN4_COCIT</name>
<dbReference type="Proteomes" id="UP000054559">
    <property type="component" value="Unassembled WGS sequence"/>
</dbReference>
<evidence type="ECO:0000313" key="1">
    <source>
        <dbReference type="EMBL" id="KMU73620.1"/>
    </source>
</evidence>
<accession>A0A0J8QMN4</accession>
<dbReference type="EMBL" id="DS268254">
    <property type="protein sequence ID" value="KMU73620.1"/>
    <property type="molecule type" value="Genomic_DNA"/>
</dbReference>
<reference evidence="2" key="1">
    <citation type="journal article" date="2010" name="Genome Res.">
        <title>Population genomic sequencing of Coccidioides fungi reveals recent hybridization and transposon control.</title>
        <authorList>
            <person name="Neafsey D.E."/>
            <person name="Barker B.M."/>
            <person name="Sharpton T.J."/>
            <person name="Stajich J.E."/>
            <person name="Park D.J."/>
            <person name="Whiston E."/>
            <person name="Hung C.-Y."/>
            <person name="McMahan C."/>
            <person name="White J."/>
            <person name="Sykes S."/>
            <person name="Heiman D."/>
            <person name="Young S."/>
            <person name="Zeng Q."/>
            <person name="Abouelleil A."/>
            <person name="Aftuck L."/>
            <person name="Bessette D."/>
            <person name="Brown A."/>
            <person name="FitzGerald M."/>
            <person name="Lui A."/>
            <person name="Macdonald J.P."/>
            <person name="Priest M."/>
            <person name="Orbach M.J."/>
            <person name="Galgiani J.N."/>
            <person name="Kirkland T.N."/>
            <person name="Cole G.T."/>
            <person name="Birren B.W."/>
            <person name="Henn M.R."/>
            <person name="Taylor J.W."/>
            <person name="Rounsley S.D."/>
        </authorList>
    </citation>
    <scope>NUCLEOTIDE SEQUENCE [LARGE SCALE GENOMIC DNA]</scope>
    <source>
        <strain evidence="2">RMSCC 3703</strain>
    </source>
</reference>
<sequence>MPPIHNRKPVFVENMANHLLGKQDSTSSSPCIGKNWMSNLIKYHTELKYCYFKYYNHK</sequence>
<protein>
    <submittedName>
        <fullName evidence="1">Uncharacterized protein</fullName>
    </submittedName>
</protein>
<proteinExistence type="predicted"/>